<evidence type="ECO:0000259" key="15">
    <source>
        <dbReference type="PROSITE" id="PS51163"/>
    </source>
</evidence>
<comment type="similarity">
    <text evidence="2 13">Belongs to the SUA5 family.</text>
</comment>
<feature type="binding site" evidence="14">
    <location>
        <position position="37"/>
    </location>
    <ligand>
        <name>L-threonine</name>
        <dbReference type="ChEBI" id="CHEBI:57926"/>
    </ligand>
</feature>
<comment type="function">
    <text evidence="13">Required for the formation of a threonylcarbamoyl group on adenosine at position 37 (t(6)A37) in tRNAs that read codons beginning with adenine.</text>
</comment>
<evidence type="ECO:0000256" key="11">
    <source>
        <dbReference type="ARBA" id="ARBA00029774"/>
    </source>
</evidence>
<dbReference type="OrthoDB" id="9814580at2"/>
<sequence length="334" mass="34852">MTPPGATVRHRMVKPELVERAVEVLRSGGVIALPTETVYGLAANAEDELAVRRVFAIKGRPATHPLIVHLAGVEHLTSWAREVPEAARRLADAFWPGPLTLVLPRTPRATDAITGGQDTVALRVPGHPVALAVLKALGGGVAAPSANRFGRVSPTTAEHVRVDLGSDVDLVLDGGPCDVGVESTIVDLSSGSPAILRPGGLSAEAIERVLGHPVPVRVASKVRVSGSLESHYAPRAGVVLAEPTEAAARVRALREQGLSVGVLGPRGLELPGDVPRFDVPEDPAGAARVLYARLREADEKGHDVLVACLPSASGLGIAVRDRLARAAAPRTPYH</sequence>
<evidence type="ECO:0000256" key="1">
    <source>
        <dbReference type="ARBA" id="ARBA00004496"/>
    </source>
</evidence>
<evidence type="ECO:0000313" key="16">
    <source>
        <dbReference type="EMBL" id="GEN11759.1"/>
    </source>
</evidence>
<dbReference type="Pfam" id="PF01300">
    <property type="entry name" value="Sua5_yciO_yrdC"/>
    <property type="match status" value="1"/>
</dbReference>
<evidence type="ECO:0000256" key="6">
    <source>
        <dbReference type="ARBA" id="ARBA00022679"/>
    </source>
</evidence>
<evidence type="ECO:0000313" key="17">
    <source>
        <dbReference type="Proteomes" id="UP000321514"/>
    </source>
</evidence>
<proteinExistence type="inferred from homology"/>
<dbReference type="PIRSF" id="PIRSF004930">
    <property type="entry name" value="Tln_factor_SUA5"/>
    <property type="match status" value="1"/>
</dbReference>
<dbReference type="EMBL" id="BJXR01000049">
    <property type="protein sequence ID" value="GEN11759.1"/>
    <property type="molecule type" value="Genomic_DNA"/>
</dbReference>
<keyword evidence="7 13" id="KW-0819">tRNA processing</keyword>
<feature type="binding site" evidence="14">
    <location>
        <position position="60"/>
    </location>
    <ligand>
        <name>ATP</name>
        <dbReference type="ChEBI" id="CHEBI:30616"/>
    </ligand>
</feature>
<feature type="binding site" evidence="14">
    <location>
        <position position="69"/>
    </location>
    <ligand>
        <name>L-threonine</name>
        <dbReference type="ChEBI" id="CHEBI:57926"/>
    </ligand>
</feature>
<dbReference type="InterPro" id="IPR010923">
    <property type="entry name" value="T(6)A37_SUA5"/>
</dbReference>
<dbReference type="PANTHER" id="PTHR17490">
    <property type="entry name" value="SUA5"/>
    <property type="match status" value="1"/>
</dbReference>
<accession>A0A511TC49</accession>
<reference evidence="16 17" key="1">
    <citation type="submission" date="2019-07" db="EMBL/GenBank/DDBJ databases">
        <title>Whole genome shotgun sequence of Myxococcus fulvus NBRC 100333.</title>
        <authorList>
            <person name="Hosoyama A."/>
            <person name="Uohara A."/>
            <person name="Ohji S."/>
            <person name="Ichikawa N."/>
        </authorList>
    </citation>
    <scope>NUCLEOTIDE SEQUENCE [LARGE SCALE GENOMIC DNA]</scope>
    <source>
        <strain evidence="16 17">NBRC 100333</strain>
    </source>
</reference>
<dbReference type="GO" id="GO:0061710">
    <property type="term" value="F:L-threonylcarbamoyladenylate synthase"/>
    <property type="evidence" value="ECO:0007669"/>
    <property type="project" value="UniProtKB-EC"/>
</dbReference>
<organism evidence="16 17">
    <name type="scientific">Myxococcus fulvus</name>
    <dbReference type="NCBI Taxonomy" id="33"/>
    <lineage>
        <taxon>Bacteria</taxon>
        <taxon>Pseudomonadati</taxon>
        <taxon>Myxococcota</taxon>
        <taxon>Myxococcia</taxon>
        <taxon>Myxococcales</taxon>
        <taxon>Cystobacterineae</taxon>
        <taxon>Myxococcaceae</taxon>
        <taxon>Myxococcus</taxon>
    </lineage>
</organism>
<keyword evidence="6 13" id="KW-0808">Transferase</keyword>
<gene>
    <name evidence="16" type="ORF">MFU01_67960</name>
</gene>
<name>A0A511TC49_MYXFU</name>
<evidence type="ECO:0000256" key="12">
    <source>
        <dbReference type="ARBA" id="ARBA00048366"/>
    </source>
</evidence>
<evidence type="ECO:0000256" key="5">
    <source>
        <dbReference type="ARBA" id="ARBA00022490"/>
    </source>
</evidence>
<dbReference type="Pfam" id="PF03481">
    <property type="entry name" value="Sua5_C"/>
    <property type="match status" value="1"/>
</dbReference>
<dbReference type="FunFam" id="3.90.870.10:FF:000009">
    <property type="entry name" value="Threonylcarbamoyl-AMP synthase, putative"/>
    <property type="match status" value="1"/>
</dbReference>
<dbReference type="InterPro" id="IPR050156">
    <property type="entry name" value="TC-AMP_synthase_SUA5"/>
</dbReference>
<dbReference type="GO" id="GO:0000049">
    <property type="term" value="F:tRNA binding"/>
    <property type="evidence" value="ECO:0007669"/>
    <property type="project" value="TreeGrafter"/>
</dbReference>
<feature type="binding site" evidence="14">
    <location>
        <position position="197"/>
    </location>
    <ligand>
        <name>ATP</name>
        <dbReference type="ChEBI" id="CHEBI:30616"/>
    </ligand>
</feature>
<evidence type="ECO:0000256" key="10">
    <source>
        <dbReference type="ARBA" id="ARBA00022840"/>
    </source>
</evidence>
<evidence type="ECO:0000256" key="4">
    <source>
        <dbReference type="ARBA" id="ARBA00015492"/>
    </source>
</evidence>
<evidence type="ECO:0000256" key="8">
    <source>
        <dbReference type="ARBA" id="ARBA00022695"/>
    </source>
</evidence>
<dbReference type="InterPro" id="IPR038385">
    <property type="entry name" value="Sua5/YwlC_C"/>
</dbReference>
<dbReference type="SUPFAM" id="SSF55821">
    <property type="entry name" value="YrdC/RibB"/>
    <property type="match status" value="1"/>
</dbReference>
<dbReference type="GO" id="GO:0003725">
    <property type="term" value="F:double-stranded RNA binding"/>
    <property type="evidence" value="ECO:0007669"/>
    <property type="project" value="UniProtKB-UniRule"/>
</dbReference>
<protein>
    <recommendedName>
        <fullName evidence="4 13">Threonylcarbamoyl-AMP synthase</fullName>
        <shortName evidence="13">TC-AMP synthase</shortName>
        <ecNumber evidence="3 13">2.7.7.87</ecNumber>
    </recommendedName>
    <alternativeName>
        <fullName evidence="11 13">L-threonylcarbamoyladenylate synthase</fullName>
    </alternativeName>
</protein>
<feature type="binding site" evidence="14">
    <location>
        <position position="153"/>
    </location>
    <ligand>
        <name>ATP</name>
        <dbReference type="ChEBI" id="CHEBI:30616"/>
    </ligand>
</feature>
<dbReference type="Gene3D" id="3.40.50.11030">
    <property type="entry name" value="Threonylcarbamoyl-AMP synthase, C-terminal domain"/>
    <property type="match status" value="1"/>
</dbReference>
<feature type="domain" description="YrdC-like" evidence="15">
    <location>
        <begin position="15"/>
        <end position="201"/>
    </location>
</feature>
<evidence type="ECO:0000256" key="9">
    <source>
        <dbReference type="ARBA" id="ARBA00022741"/>
    </source>
</evidence>
<feature type="binding site" evidence="14">
    <location>
        <position position="119"/>
    </location>
    <ligand>
        <name>ATP</name>
        <dbReference type="ChEBI" id="CHEBI:30616"/>
    </ligand>
</feature>
<dbReference type="PROSITE" id="PS51163">
    <property type="entry name" value="YRDC"/>
    <property type="match status" value="1"/>
</dbReference>
<keyword evidence="8 13" id="KW-0548">Nucleotidyltransferase</keyword>
<dbReference type="InterPro" id="IPR017945">
    <property type="entry name" value="DHBP_synth_RibB-like_a/b_dom"/>
</dbReference>
<feature type="binding site" evidence="14">
    <location>
        <position position="143"/>
    </location>
    <ligand>
        <name>L-threonine</name>
        <dbReference type="ChEBI" id="CHEBI:57926"/>
    </ligand>
</feature>
<keyword evidence="5 13" id="KW-0963">Cytoplasm</keyword>
<evidence type="ECO:0000256" key="14">
    <source>
        <dbReference type="PIRSR" id="PIRSR004930-1"/>
    </source>
</evidence>
<comment type="caution">
    <text evidence="16">The sequence shown here is derived from an EMBL/GenBank/DDBJ whole genome shotgun (WGS) entry which is preliminary data.</text>
</comment>
<dbReference type="EC" id="2.7.7.87" evidence="3 13"/>
<feature type="binding site" evidence="14">
    <location>
        <position position="232"/>
    </location>
    <ligand>
        <name>ATP</name>
        <dbReference type="ChEBI" id="CHEBI:30616"/>
    </ligand>
</feature>
<evidence type="ECO:0000256" key="2">
    <source>
        <dbReference type="ARBA" id="ARBA00007663"/>
    </source>
</evidence>
<keyword evidence="9 13" id="KW-0547">Nucleotide-binding</keyword>
<comment type="catalytic activity">
    <reaction evidence="12 13">
        <text>L-threonine + hydrogencarbonate + ATP = L-threonylcarbamoyladenylate + diphosphate + H2O</text>
        <dbReference type="Rhea" id="RHEA:36407"/>
        <dbReference type="ChEBI" id="CHEBI:15377"/>
        <dbReference type="ChEBI" id="CHEBI:17544"/>
        <dbReference type="ChEBI" id="CHEBI:30616"/>
        <dbReference type="ChEBI" id="CHEBI:33019"/>
        <dbReference type="ChEBI" id="CHEBI:57926"/>
        <dbReference type="ChEBI" id="CHEBI:73682"/>
        <dbReference type="EC" id="2.7.7.87"/>
    </reaction>
</comment>
<dbReference type="Gene3D" id="3.90.870.10">
    <property type="entry name" value="DHBP synthase"/>
    <property type="match status" value="1"/>
</dbReference>
<dbReference type="NCBIfam" id="TIGR00057">
    <property type="entry name" value="L-threonylcarbamoyladenylate synthase"/>
    <property type="match status" value="1"/>
</dbReference>
<dbReference type="GO" id="GO:0008033">
    <property type="term" value="P:tRNA processing"/>
    <property type="evidence" value="ECO:0007669"/>
    <property type="project" value="UniProtKB-KW"/>
</dbReference>
<dbReference type="GO" id="GO:0006450">
    <property type="term" value="P:regulation of translational fidelity"/>
    <property type="evidence" value="ECO:0007669"/>
    <property type="project" value="TreeGrafter"/>
</dbReference>
<dbReference type="AlphaFoldDB" id="A0A511TC49"/>
<dbReference type="Proteomes" id="UP000321514">
    <property type="component" value="Unassembled WGS sequence"/>
</dbReference>
<evidence type="ECO:0000256" key="7">
    <source>
        <dbReference type="ARBA" id="ARBA00022694"/>
    </source>
</evidence>
<dbReference type="GO" id="GO:0005737">
    <property type="term" value="C:cytoplasm"/>
    <property type="evidence" value="ECO:0007669"/>
    <property type="project" value="UniProtKB-SubCell"/>
</dbReference>
<feature type="binding site" evidence="14">
    <location>
        <position position="145"/>
    </location>
    <ligand>
        <name>ATP</name>
        <dbReference type="ChEBI" id="CHEBI:30616"/>
    </ligand>
</feature>
<dbReference type="PANTHER" id="PTHR17490:SF16">
    <property type="entry name" value="THREONYLCARBAMOYL-AMP SYNTHASE"/>
    <property type="match status" value="1"/>
</dbReference>
<dbReference type="InterPro" id="IPR006070">
    <property type="entry name" value="Sua5-like_dom"/>
</dbReference>
<keyword evidence="10 13" id="KW-0067">ATP-binding</keyword>
<comment type="subcellular location">
    <subcellularLocation>
        <location evidence="1 13">Cytoplasm</location>
    </subcellularLocation>
</comment>
<evidence type="ECO:0000256" key="13">
    <source>
        <dbReference type="PIRNR" id="PIRNR004930"/>
    </source>
</evidence>
<dbReference type="InterPro" id="IPR005145">
    <property type="entry name" value="Sua5_C"/>
</dbReference>
<feature type="binding site" evidence="14">
    <location>
        <position position="183"/>
    </location>
    <ligand>
        <name>L-threonine</name>
        <dbReference type="ChEBI" id="CHEBI:57926"/>
    </ligand>
</feature>
<evidence type="ECO:0000256" key="3">
    <source>
        <dbReference type="ARBA" id="ARBA00012584"/>
    </source>
</evidence>
<dbReference type="STRING" id="1334629.MFUL124B02_09150"/>
<dbReference type="GO" id="GO:0005524">
    <property type="term" value="F:ATP binding"/>
    <property type="evidence" value="ECO:0007669"/>
    <property type="project" value="UniProtKB-UniRule"/>
</dbReference>
<feature type="binding site" evidence="14">
    <location>
        <position position="123"/>
    </location>
    <ligand>
        <name>L-threonine</name>
        <dbReference type="ChEBI" id="CHEBI:57926"/>
    </ligand>
</feature>